<reference evidence="1 2" key="1">
    <citation type="journal article" date="2024" name="G3 (Bethesda)">
        <title>Genome assembly of Hibiscus sabdariffa L. provides insights into metabolisms of medicinal natural products.</title>
        <authorList>
            <person name="Kim T."/>
        </authorList>
    </citation>
    <scope>NUCLEOTIDE SEQUENCE [LARGE SCALE GENOMIC DNA]</scope>
    <source>
        <strain evidence="1">TK-2024</strain>
        <tissue evidence="1">Old leaves</tissue>
    </source>
</reference>
<protein>
    <submittedName>
        <fullName evidence="1">Uncharacterized protein</fullName>
    </submittedName>
</protein>
<evidence type="ECO:0000313" key="1">
    <source>
        <dbReference type="EMBL" id="KAK8984580.1"/>
    </source>
</evidence>
<organism evidence="1 2">
    <name type="scientific">Hibiscus sabdariffa</name>
    <name type="common">roselle</name>
    <dbReference type="NCBI Taxonomy" id="183260"/>
    <lineage>
        <taxon>Eukaryota</taxon>
        <taxon>Viridiplantae</taxon>
        <taxon>Streptophyta</taxon>
        <taxon>Embryophyta</taxon>
        <taxon>Tracheophyta</taxon>
        <taxon>Spermatophyta</taxon>
        <taxon>Magnoliopsida</taxon>
        <taxon>eudicotyledons</taxon>
        <taxon>Gunneridae</taxon>
        <taxon>Pentapetalae</taxon>
        <taxon>rosids</taxon>
        <taxon>malvids</taxon>
        <taxon>Malvales</taxon>
        <taxon>Malvaceae</taxon>
        <taxon>Malvoideae</taxon>
        <taxon>Hibiscus</taxon>
    </lineage>
</organism>
<comment type="caution">
    <text evidence="1">The sequence shown here is derived from an EMBL/GenBank/DDBJ whole genome shotgun (WGS) entry which is preliminary data.</text>
</comment>
<dbReference type="EMBL" id="JBBPBN010000077">
    <property type="protein sequence ID" value="KAK8984580.1"/>
    <property type="molecule type" value="Genomic_DNA"/>
</dbReference>
<name>A0ABR2P807_9ROSI</name>
<sequence length="80" mass="8692">MDGQHSKPLGKVPKYASGFTSLLEHAFAQAMMPTQSLPMKSGEISSPRASLLPLQLLPSRVLVNTSRQGLALMLWAAWQS</sequence>
<keyword evidence="2" id="KW-1185">Reference proteome</keyword>
<gene>
    <name evidence="1" type="ORF">V6N11_047801</name>
</gene>
<proteinExistence type="predicted"/>
<dbReference type="Proteomes" id="UP001396334">
    <property type="component" value="Unassembled WGS sequence"/>
</dbReference>
<accession>A0ABR2P807</accession>
<evidence type="ECO:0000313" key="2">
    <source>
        <dbReference type="Proteomes" id="UP001396334"/>
    </source>
</evidence>